<reference evidence="1" key="1">
    <citation type="submission" date="2023-03" db="EMBL/GenBank/DDBJ databases">
        <title>Massive genome expansion in bonnet fungi (Mycena s.s.) driven by repeated elements and novel gene families across ecological guilds.</title>
        <authorList>
            <consortium name="Lawrence Berkeley National Laboratory"/>
            <person name="Harder C.B."/>
            <person name="Miyauchi S."/>
            <person name="Viragh M."/>
            <person name="Kuo A."/>
            <person name="Thoen E."/>
            <person name="Andreopoulos B."/>
            <person name="Lu D."/>
            <person name="Skrede I."/>
            <person name="Drula E."/>
            <person name="Henrissat B."/>
            <person name="Morin E."/>
            <person name="Kohler A."/>
            <person name="Barry K."/>
            <person name="LaButti K."/>
            <person name="Morin E."/>
            <person name="Salamov A."/>
            <person name="Lipzen A."/>
            <person name="Mereny Z."/>
            <person name="Hegedus B."/>
            <person name="Baldrian P."/>
            <person name="Stursova M."/>
            <person name="Weitz H."/>
            <person name="Taylor A."/>
            <person name="Grigoriev I.V."/>
            <person name="Nagy L.G."/>
            <person name="Martin F."/>
            <person name="Kauserud H."/>
        </authorList>
    </citation>
    <scope>NUCLEOTIDE SEQUENCE</scope>
    <source>
        <strain evidence="1">CBHHK002</strain>
    </source>
</reference>
<organism evidence="1 2">
    <name type="scientific">Mycena albidolilacea</name>
    <dbReference type="NCBI Taxonomy" id="1033008"/>
    <lineage>
        <taxon>Eukaryota</taxon>
        <taxon>Fungi</taxon>
        <taxon>Dikarya</taxon>
        <taxon>Basidiomycota</taxon>
        <taxon>Agaricomycotina</taxon>
        <taxon>Agaricomycetes</taxon>
        <taxon>Agaricomycetidae</taxon>
        <taxon>Agaricales</taxon>
        <taxon>Marasmiineae</taxon>
        <taxon>Mycenaceae</taxon>
        <taxon>Mycena</taxon>
    </lineage>
</organism>
<gene>
    <name evidence="1" type="ORF">DFH08DRAFT_818462</name>
</gene>
<evidence type="ECO:0000313" key="2">
    <source>
        <dbReference type="Proteomes" id="UP001218218"/>
    </source>
</evidence>
<keyword evidence="2" id="KW-1185">Reference proteome</keyword>
<dbReference type="EMBL" id="JARIHO010000050">
    <property type="protein sequence ID" value="KAJ7321601.1"/>
    <property type="molecule type" value="Genomic_DNA"/>
</dbReference>
<accession>A0AAD6ZG46</accession>
<sequence>MAYAAQLVKQRDISATERDFYFISGLPSQLKEVFVLRVPEAQQLFDKNSLYSGVWTSAPPDPIRAVPQPFIPVSISASPKLIQSLYSVYFDPVPLNPPQTCHIGDDTEHAHSLGALSMPVVIEGARPIHAAEQKMVLNCIEETQPESKLLEDPSTIDTVHDLEAAVRDLNQLIELMNIMDPEELSQSSSLISHIQGLPNSFNFPEDIGDVHHEDQVPVPQKMVNLS</sequence>
<name>A0AAD6ZG46_9AGAR</name>
<dbReference type="AlphaFoldDB" id="A0AAD6ZG46"/>
<comment type="caution">
    <text evidence="1">The sequence shown here is derived from an EMBL/GenBank/DDBJ whole genome shotgun (WGS) entry which is preliminary data.</text>
</comment>
<protein>
    <submittedName>
        <fullName evidence="1">Uncharacterized protein</fullName>
    </submittedName>
</protein>
<proteinExistence type="predicted"/>
<evidence type="ECO:0000313" key="1">
    <source>
        <dbReference type="EMBL" id="KAJ7321601.1"/>
    </source>
</evidence>
<dbReference type="Proteomes" id="UP001218218">
    <property type="component" value="Unassembled WGS sequence"/>
</dbReference>